<name>A0A1Y5SE35_9RHOB</name>
<feature type="domain" description="AMP-binding enzyme C-terminal" evidence="4">
    <location>
        <begin position="409"/>
        <end position="484"/>
    </location>
</feature>
<dbReference type="PROSITE" id="PS00455">
    <property type="entry name" value="AMP_BINDING"/>
    <property type="match status" value="1"/>
</dbReference>
<dbReference type="RefSeq" id="WP_085892108.1">
    <property type="nucleotide sequence ID" value="NZ_FWFL01000004.1"/>
</dbReference>
<dbReference type="EC" id="6.2.1.-" evidence="5"/>
<feature type="domain" description="AMP-dependent synthetase/ligase" evidence="3">
    <location>
        <begin position="23"/>
        <end position="358"/>
    </location>
</feature>
<evidence type="ECO:0000313" key="6">
    <source>
        <dbReference type="Proteomes" id="UP000193827"/>
    </source>
</evidence>
<sequence>MSATPPQGALRDWIDMRADAGGPAFTFPEGGASLDWPTLRNRAHDIAQLLTAQGAARGESVAIMQPNGRAALECLFGTLYGGFRATMINLVAGPEAIGYALGHSGARFAFVGDDHLALFNQADTGGMSLLDPSADNTPDIALHPVAPSDHALLMYTSGTTGQPKGVVHTQSSLLAGGWTTTIAHTLTPDDCGLCVLPIYHINGLCVSVMGTLVSGGTLAMCPRFSSNRFWDHARDAQATWFSVVPTIISHLLHGPANPDATTRARLRFGRSASSPLSPEVQRAFETRFEVPIIETMGLTETAAQILSNPLPPAPRKIGSPGIAFGNEATILSPDLNPIPHGQEGEIAVRGPNIMLEYLNNPKATADSFTPDGWLRTGDLGRQDADGYFFVTGRLKELIIKGGENIAPREIDEALYAHPDVVEAAAFSCPCDSYGERVEAAVTVKPGSAVTADQLLALCTRRLGKFKCPDRVHFLDELPKGPSGKIQRRILSETLNAALPAKA</sequence>
<dbReference type="InterPro" id="IPR042099">
    <property type="entry name" value="ANL_N_sf"/>
</dbReference>
<dbReference type="GO" id="GO:0031956">
    <property type="term" value="F:medium-chain fatty acid-CoA ligase activity"/>
    <property type="evidence" value="ECO:0007669"/>
    <property type="project" value="TreeGrafter"/>
</dbReference>
<dbReference type="InterPro" id="IPR020845">
    <property type="entry name" value="AMP-binding_CS"/>
</dbReference>
<dbReference type="InterPro" id="IPR000873">
    <property type="entry name" value="AMP-dep_synth/lig_dom"/>
</dbReference>
<evidence type="ECO:0000313" key="5">
    <source>
        <dbReference type="EMBL" id="SLN38594.1"/>
    </source>
</evidence>
<dbReference type="EMBL" id="FWFL01000004">
    <property type="protein sequence ID" value="SLN38594.1"/>
    <property type="molecule type" value="Genomic_DNA"/>
</dbReference>
<dbReference type="InterPro" id="IPR045851">
    <property type="entry name" value="AMP-bd_C_sf"/>
</dbReference>
<dbReference type="Pfam" id="PF13193">
    <property type="entry name" value="AMP-binding_C"/>
    <property type="match status" value="1"/>
</dbReference>
<keyword evidence="6" id="KW-1185">Reference proteome</keyword>
<dbReference type="Gene3D" id="3.30.300.30">
    <property type="match status" value="1"/>
</dbReference>
<evidence type="ECO:0000259" key="3">
    <source>
        <dbReference type="Pfam" id="PF00501"/>
    </source>
</evidence>
<dbReference type="Proteomes" id="UP000193827">
    <property type="component" value="Unassembled WGS sequence"/>
</dbReference>
<dbReference type="Pfam" id="PF00501">
    <property type="entry name" value="AMP-binding"/>
    <property type="match status" value="1"/>
</dbReference>
<keyword evidence="2 5" id="KW-0436">Ligase</keyword>
<dbReference type="OrthoDB" id="9803968at2"/>
<accession>A0A1Y5SE35</accession>
<organism evidence="5 6">
    <name type="scientific">Roseovarius litorisediminis</name>
    <dbReference type="NCBI Taxonomy" id="1312363"/>
    <lineage>
        <taxon>Bacteria</taxon>
        <taxon>Pseudomonadati</taxon>
        <taxon>Pseudomonadota</taxon>
        <taxon>Alphaproteobacteria</taxon>
        <taxon>Rhodobacterales</taxon>
        <taxon>Roseobacteraceae</taxon>
        <taxon>Roseovarius</taxon>
    </lineage>
</organism>
<dbReference type="AlphaFoldDB" id="A0A1Y5SE35"/>
<reference evidence="5 6" key="1">
    <citation type="submission" date="2017-03" db="EMBL/GenBank/DDBJ databases">
        <authorList>
            <person name="Afonso C.L."/>
            <person name="Miller P.J."/>
            <person name="Scott M.A."/>
            <person name="Spackman E."/>
            <person name="Goraichik I."/>
            <person name="Dimitrov K.M."/>
            <person name="Suarez D.L."/>
            <person name="Swayne D.E."/>
        </authorList>
    </citation>
    <scope>NUCLEOTIDE SEQUENCE [LARGE SCALE GENOMIC DNA]</scope>
    <source>
        <strain evidence="5 6">CECT 8287</strain>
    </source>
</reference>
<protein>
    <submittedName>
        <fullName evidence="5">Putative sulfoacetate--CoA ligase</fullName>
        <ecNumber evidence="5">6.2.1.-</ecNumber>
    </submittedName>
</protein>
<dbReference type="PANTHER" id="PTHR43201:SF5">
    <property type="entry name" value="MEDIUM-CHAIN ACYL-COA LIGASE ACSF2, MITOCHONDRIAL"/>
    <property type="match status" value="1"/>
</dbReference>
<dbReference type="InterPro" id="IPR025110">
    <property type="entry name" value="AMP-bd_C"/>
</dbReference>
<dbReference type="SUPFAM" id="SSF56801">
    <property type="entry name" value="Acetyl-CoA synthetase-like"/>
    <property type="match status" value="1"/>
</dbReference>
<comment type="similarity">
    <text evidence="1">Belongs to the ATP-dependent AMP-binding enzyme family.</text>
</comment>
<dbReference type="GO" id="GO:0006631">
    <property type="term" value="P:fatty acid metabolic process"/>
    <property type="evidence" value="ECO:0007669"/>
    <property type="project" value="TreeGrafter"/>
</dbReference>
<evidence type="ECO:0000256" key="2">
    <source>
        <dbReference type="ARBA" id="ARBA00022598"/>
    </source>
</evidence>
<evidence type="ECO:0000259" key="4">
    <source>
        <dbReference type="Pfam" id="PF13193"/>
    </source>
</evidence>
<proteinExistence type="inferred from homology"/>
<dbReference type="Gene3D" id="3.40.50.12780">
    <property type="entry name" value="N-terminal domain of ligase-like"/>
    <property type="match status" value="1"/>
</dbReference>
<evidence type="ECO:0000256" key="1">
    <source>
        <dbReference type="ARBA" id="ARBA00006432"/>
    </source>
</evidence>
<dbReference type="PANTHER" id="PTHR43201">
    <property type="entry name" value="ACYL-COA SYNTHETASE"/>
    <property type="match status" value="1"/>
</dbReference>
<gene>
    <name evidence="5" type="primary">sauT</name>
    <name evidence="5" type="ORF">PEL8287_01871</name>
</gene>